<evidence type="ECO:0000313" key="1">
    <source>
        <dbReference type="EMBL" id="KAF3438274.1"/>
    </source>
</evidence>
<dbReference type="Pfam" id="PF07722">
    <property type="entry name" value="Peptidase_C26"/>
    <property type="match status" value="1"/>
</dbReference>
<sequence length="189" mass="21598">MHSSDTAIDEEKDLIELELAKLCLEKGIPYLGICRGSHMLNVASGGTLYQDLGTQLSNTYPRNPRSVTHIDYSNYDGHRHALELVENTPLHHWFKDSLGHENMEIWKLANRFVPMAFAPDGLVEGFYDPNAYDPEEGKFLMGLQFHPEQMRKLDSHDFDYPGCSRVYQEFINATIAYQKKVNSSICQSL</sequence>
<dbReference type="SUPFAM" id="SSF52317">
    <property type="entry name" value="Class I glutamine amidotransferase-like"/>
    <property type="match status" value="1"/>
</dbReference>
<dbReference type="GO" id="GO:0005829">
    <property type="term" value="C:cytosol"/>
    <property type="evidence" value="ECO:0007669"/>
    <property type="project" value="TreeGrafter"/>
</dbReference>
<dbReference type="InterPro" id="IPR029062">
    <property type="entry name" value="Class_I_gatase-like"/>
</dbReference>
<organism evidence="1 2">
    <name type="scientific">Rhamnella rubrinervis</name>
    <dbReference type="NCBI Taxonomy" id="2594499"/>
    <lineage>
        <taxon>Eukaryota</taxon>
        <taxon>Viridiplantae</taxon>
        <taxon>Streptophyta</taxon>
        <taxon>Embryophyta</taxon>
        <taxon>Tracheophyta</taxon>
        <taxon>Spermatophyta</taxon>
        <taxon>Magnoliopsida</taxon>
        <taxon>eudicotyledons</taxon>
        <taxon>Gunneridae</taxon>
        <taxon>Pentapetalae</taxon>
        <taxon>rosids</taxon>
        <taxon>fabids</taxon>
        <taxon>Rosales</taxon>
        <taxon>Rhamnaceae</taxon>
        <taxon>rhamnoid group</taxon>
        <taxon>Rhamneae</taxon>
        <taxon>Rhamnella</taxon>
    </lineage>
</organism>
<comment type="caution">
    <text evidence="1">The sequence shown here is derived from an EMBL/GenBank/DDBJ whole genome shotgun (WGS) entry which is preliminary data.</text>
</comment>
<dbReference type="PROSITE" id="PS51273">
    <property type="entry name" value="GATASE_TYPE_1"/>
    <property type="match status" value="1"/>
</dbReference>
<dbReference type="PANTHER" id="PTHR43235:SF1">
    <property type="entry name" value="GLUTAMINE AMIDOTRANSFERASE PB2B2.05-RELATED"/>
    <property type="match status" value="1"/>
</dbReference>
<dbReference type="EMBL" id="VOIH02000009">
    <property type="protein sequence ID" value="KAF3438274.1"/>
    <property type="molecule type" value="Genomic_DNA"/>
</dbReference>
<dbReference type="OrthoDB" id="1724632at2759"/>
<dbReference type="InterPro" id="IPR011697">
    <property type="entry name" value="Peptidase_C26"/>
</dbReference>
<dbReference type="Gene3D" id="3.40.50.880">
    <property type="match status" value="1"/>
</dbReference>
<dbReference type="AlphaFoldDB" id="A0A8K0E2B2"/>
<keyword evidence="2" id="KW-1185">Reference proteome</keyword>
<name>A0A8K0E2B2_9ROSA</name>
<evidence type="ECO:0000313" key="2">
    <source>
        <dbReference type="Proteomes" id="UP000796880"/>
    </source>
</evidence>
<accession>A0A8K0E2B2</accession>
<dbReference type="GO" id="GO:0016811">
    <property type="term" value="F:hydrolase activity, acting on carbon-nitrogen (but not peptide) bonds, in linear amides"/>
    <property type="evidence" value="ECO:0007669"/>
    <property type="project" value="InterPro"/>
</dbReference>
<protein>
    <submittedName>
        <fullName evidence="1">Uncharacterized protein</fullName>
    </submittedName>
</protein>
<dbReference type="InterPro" id="IPR044668">
    <property type="entry name" value="PuuD-like"/>
</dbReference>
<gene>
    <name evidence="1" type="ORF">FNV43_RR21035</name>
</gene>
<dbReference type="Proteomes" id="UP000796880">
    <property type="component" value="Unassembled WGS sequence"/>
</dbReference>
<reference evidence="1" key="1">
    <citation type="submission" date="2020-03" db="EMBL/GenBank/DDBJ databases">
        <title>A high-quality chromosome-level genome assembly of a woody plant with both climbing and erect habits, Rhamnella rubrinervis.</title>
        <authorList>
            <person name="Lu Z."/>
            <person name="Yang Y."/>
            <person name="Zhu X."/>
            <person name="Sun Y."/>
        </authorList>
    </citation>
    <scope>NUCLEOTIDE SEQUENCE</scope>
    <source>
        <strain evidence="1">BYM</strain>
        <tissue evidence="1">Leaf</tissue>
    </source>
</reference>
<proteinExistence type="predicted"/>
<dbReference type="PANTHER" id="PTHR43235">
    <property type="entry name" value="GLUTAMINE AMIDOTRANSFERASE PB2B2.05-RELATED"/>
    <property type="match status" value="1"/>
</dbReference>